<name>A0A9P5HWS2_9HELO</name>
<protein>
    <submittedName>
        <fullName evidence="1">Uncharacterized protein</fullName>
    </submittedName>
</protein>
<comment type="caution">
    <text evidence="1">The sequence shown here is derived from an EMBL/GenBank/DDBJ whole genome shotgun (WGS) entry which is preliminary data.</text>
</comment>
<dbReference type="Proteomes" id="UP000710849">
    <property type="component" value="Unassembled WGS sequence"/>
</dbReference>
<accession>A0A9P5HWS2</accession>
<evidence type="ECO:0000313" key="1">
    <source>
        <dbReference type="EMBL" id="KAF7920161.1"/>
    </source>
</evidence>
<sequence length="146" mass="16666">MAILYPEGEVFSDRKVLAQNSKNGYRVDDEKQFYSHFMIEYVWNREAYHGSKNANSISVSYKSFLGMEVPVLGPGLGHTHRRSGYKVSQGDFWDTHYGNWTHLPVSYGAGGSDIKRRVQHNLCTSGNRFRNYESSSIRPTSRHVSA</sequence>
<proteinExistence type="predicted"/>
<organism evidence="1 2">
    <name type="scientific">Botrytis byssoidea</name>
    <dbReference type="NCBI Taxonomy" id="139641"/>
    <lineage>
        <taxon>Eukaryota</taxon>
        <taxon>Fungi</taxon>
        <taxon>Dikarya</taxon>
        <taxon>Ascomycota</taxon>
        <taxon>Pezizomycotina</taxon>
        <taxon>Leotiomycetes</taxon>
        <taxon>Helotiales</taxon>
        <taxon>Sclerotiniaceae</taxon>
        <taxon>Botrytis</taxon>
    </lineage>
</organism>
<dbReference type="GeneID" id="62155090"/>
<dbReference type="RefSeq" id="XP_038727068.1">
    <property type="nucleotide sequence ID" value="XM_038882017.1"/>
</dbReference>
<reference evidence="1 2" key="1">
    <citation type="journal article" date="2020" name="Genome Biol. Evol.">
        <title>Comparative genomics of Sclerotiniaceae.</title>
        <authorList>
            <person name="Valero Jimenez C.A."/>
            <person name="Steentjes M."/>
            <person name="Scholten O.E."/>
            <person name="Van Kan J.A.L."/>
        </authorList>
    </citation>
    <scope>NUCLEOTIDE SEQUENCE [LARGE SCALE GENOMIC DNA]</scope>
    <source>
        <strain evidence="1 2">MUCL 94</strain>
    </source>
</reference>
<keyword evidence="2" id="KW-1185">Reference proteome</keyword>
<evidence type="ECO:0000313" key="2">
    <source>
        <dbReference type="Proteomes" id="UP000710849"/>
    </source>
</evidence>
<dbReference type="EMBL" id="RCSW01000038">
    <property type="protein sequence ID" value="KAF7920161.1"/>
    <property type="molecule type" value="Genomic_DNA"/>
</dbReference>
<gene>
    <name evidence="1" type="ORF">EAE97_011502</name>
</gene>
<dbReference type="AlphaFoldDB" id="A0A9P5HWS2"/>